<dbReference type="EMBL" id="KQ435791">
    <property type="protein sequence ID" value="KOX74397.1"/>
    <property type="molecule type" value="Genomic_DNA"/>
</dbReference>
<gene>
    <name evidence="2" type="ORF">WN51_00300</name>
</gene>
<keyword evidence="3" id="KW-1185">Reference proteome</keyword>
<sequence length="178" mass="21151">NDYLSSSISQLNTDVTTLKAKLKEMEQLKNSMDKSYKKAVQECHFTVVEQFIEVKQQLDESRLKSEALHHSIVLMAKKLEQISYGKEDKLYKIINEQYTVMREELNKMRIEMDHETQKQNQNLTSQVSALKRAVVKLENSKEKLEYNYEKKLSHIIKVNQSKYYTVRNLLYFICYIIE</sequence>
<accession>A0A0M9A013</accession>
<proteinExistence type="predicted"/>
<feature type="coiled-coil region" evidence="1">
    <location>
        <begin position="120"/>
        <end position="147"/>
    </location>
</feature>
<evidence type="ECO:0000313" key="3">
    <source>
        <dbReference type="Proteomes" id="UP000053105"/>
    </source>
</evidence>
<feature type="non-terminal residue" evidence="2">
    <location>
        <position position="1"/>
    </location>
</feature>
<keyword evidence="1" id="KW-0175">Coiled coil</keyword>
<reference evidence="2 3" key="1">
    <citation type="submission" date="2015-07" db="EMBL/GenBank/DDBJ databases">
        <title>The genome of Melipona quadrifasciata.</title>
        <authorList>
            <person name="Pan H."/>
            <person name="Kapheim K."/>
        </authorList>
    </citation>
    <scope>NUCLEOTIDE SEQUENCE [LARGE SCALE GENOMIC DNA]</scope>
    <source>
        <strain evidence="2">0111107301</strain>
        <tissue evidence="2">Whole body</tissue>
    </source>
</reference>
<dbReference type="AlphaFoldDB" id="A0A0M9A013"/>
<evidence type="ECO:0000313" key="2">
    <source>
        <dbReference type="EMBL" id="KOX74397.1"/>
    </source>
</evidence>
<organism evidence="2 3">
    <name type="scientific">Melipona quadrifasciata</name>
    <dbReference type="NCBI Taxonomy" id="166423"/>
    <lineage>
        <taxon>Eukaryota</taxon>
        <taxon>Metazoa</taxon>
        <taxon>Ecdysozoa</taxon>
        <taxon>Arthropoda</taxon>
        <taxon>Hexapoda</taxon>
        <taxon>Insecta</taxon>
        <taxon>Pterygota</taxon>
        <taxon>Neoptera</taxon>
        <taxon>Endopterygota</taxon>
        <taxon>Hymenoptera</taxon>
        <taxon>Apocrita</taxon>
        <taxon>Aculeata</taxon>
        <taxon>Apoidea</taxon>
        <taxon>Anthophila</taxon>
        <taxon>Apidae</taxon>
        <taxon>Melipona</taxon>
    </lineage>
</organism>
<protein>
    <submittedName>
        <fullName evidence="2">Uncharacterized protein</fullName>
    </submittedName>
</protein>
<evidence type="ECO:0000256" key="1">
    <source>
        <dbReference type="SAM" id="Coils"/>
    </source>
</evidence>
<dbReference type="OrthoDB" id="78101at2759"/>
<dbReference type="Proteomes" id="UP000053105">
    <property type="component" value="Unassembled WGS sequence"/>
</dbReference>
<feature type="coiled-coil region" evidence="1">
    <location>
        <begin position="8"/>
        <end position="42"/>
    </location>
</feature>
<name>A0A0M9A013_9HYME</name>